<comment type="caution">
    <text evidence="2">The sequence shown here is derived from an EMBL/GenBank/DDBJ whole genome shotgun (WGS) entry which is preliminary data.</text>
</comment>
<dbReference type="EMBL" id="BMKA01000004">
    <property type="protein sequence ID" value="GGA25417.1"/>
    <property type="molecule type" value="Genomic_DNA"/>
</dbReference>
<evidence type="ECO:0000256" key="1">
    <source>
        <dbReference type="ARBA" id="ARBA00007068"/>
    </source>
</evidence>
<dbReference type="CDD" id="cd02253">
    <property type="entry name" value="DmpA"/>
    <property type="match status" value="1"/>
</dbReference>
<protein>
    <submittedName>
        <fullName evidence="2">Aminopeptidase</fullName>
    </submittedName>
</protein>
<sequence>MNQPSRARDIGLNFSGTPGPHNAITDVPGITIGYSTILEDPIEGVHKGLCTGVTAIIPRGGSGSIQPVWAGIDSFNGNGEFTGSHLIRDLGWFLGPVMITNSHGVGMTSHATVGWMVERYKDTFTEDHMWCLPVVGETYDGVLNDINARGVQEHHVVEALNTATDGPVVEGNVGGGAGMIAYEFKGGTGTASRKVTVAGSEYTLGVVVQANHGTRDWFEVSGVPVGQHMRDDMVFGHEQGSIIIVIATDAPLIPHQLNRLARRGSIGIGRNGSKGGHNSGDIFLAFSTANGHDNPWRAPDLMKLEILNDVHLDLFYEAAVQSIEEAILNAMIAAEDRVAVKPAGKVVKAIDPAKLLEVVKGG</sequence>
<dbReference type="InterPro" id="IPR016117">
    <property type="entry name" value="ArgJ-like_dom_sf"/>
</dbReference>
<dbReference type="RefSeq" id="WP_188676577.1">
    <property type="nucleotide sequence ID" value="NZ_BMKA01000004.1"/>
</dbReference>
<keyword evidence="2" id="KW-0645">Protease</keyword>
<dbReference type="PANTHER" id="PTHR36512:SF3">
    <property type="entry name" value="BLR5678 PROTEIN"/>
    <property type="match status" value="1"/>
</dbReference>
<dbReference type="GO" id="GO:0004177">
    <property type="term" value="F:aminopeptidase activity"/>
    <property type="evidence" value="ECO:0007669"/>
    <property type="project" value="UniProtKB-KW"/>
</dbReference>
<dbReference type="PANTHER" id="PTHR36512">
    <property type="entry name" value="D-AMINOPEPTIDASE"/>
    <property type="match status" value="1"/>
</dbReference>
<evidence type="ECO:0000313" key="2">
    <source>
        <dbReference type="EMBL" id="GGA25417.1"/>
    </source>
</evidence>
<dbReference type="Gene3D" id="3.60.70.12">
    <property type="entry name" value="L-amino peptidase D-ALA esterase/amidase"/>
    <property type="match status" value="1"/>
</dbReference>
<dbReference type="Pfam" id="PF03576">
    <property type="entry name" value="Peptidase_S58"/>
    <property type="match status" value="1"/>
</dbReference>
<keyword evidence="3" id="KW-1185">Reference proteome</keyword>
<gene>
    <name evidence="2" type="ORF">GCM10011498_27900</name>
</gene>
<dbReference type="Proteomes" id="UP000628017">
    <property type="component" value="Unassembled WGS sequence"/>
</dbReference>
<dbReference type="InterPro" id="IPR005321">
    <property type="entry name" value="Peptidase_S58_DmpA"/>
</dbReference>
<name>A0A916R0D9_9RHOB</name>
<keyword evidence="2" id="KW-0378">Hydrolase</keyword>
<evidence type="ECO:0000313" key="3">
    <source>
        <dbReference type="Proteomes" id="UP000628017"/>
    </source>
</evidence>
<dbReference type="AlphaFoldDB" id="A0A916R0D9"/>
<reference evidence="2" key="1">
    <citation type="journal article" date="2014" name="Int. J. Syst. Evol. Microbiol.">
        <title>Complete genome sequence of Corynebacterium casei LMG S-19264T (=DSM 44701T), isolated from a smear-ripened cheese.</title>
        <authorList>
            <consortium name="US DOE Joint Genome Institute (JGI-PGF)"/>
            <person name="Walter F."/>
            <person name="Albersmeier A."/>
            <person name="Kalinowski J."/>
            <person name="Ruckert C."/>
        </authorList>
    </citation>
    <scope>NUCLEOTIDE SEQUENCE</scope>
    <source>
        <strain evidence="2">CGMCC 1.15880</strain>
    </source>
</reference>
<keyword evidence="2" id="KW-0031">Aminopeptidase</keyword>
<organism evidence="2 3">
    <name type="scientific">Neptunicoccus cionae</name>
    <dbReference type="NCBI Taxonomy" id="2035344"/>
    <lineage>
        <taxon>Bacteria</taxon>
        <taxon>Pseudomonadati</taxon>
        <taxon>Pseudomonadota</taxon>
        <taxon>Alphaproteobacteria</taxon>
        <taxon>Rhodobacterales</taxon>
        <taxon>Paracoccaceae</taxon>
        <taxon>Neptunicoccus</taxon>
    </lineage>
</organism>
<proteinExistence type="inferred from homology"/>
<accession>A0A916R0D9</accession>
<reference evidence="2" key="2">
    <citation type="submission" date="2020-09" db="EMBL/GenBank/DDBJ databases">
        <authorList>
            <person name="Sun Q."/>
            <person name="Zhou Y."/>
        </authorList>
    </citation>
    <scope>NUCLEOTIDE SEQUENCE</scope>
    <source>
        <strain evidence="2">CGMCC 1.15880</strain>
    </source>
</reference>
<comment type="similarity">
    <text evidence="1">Belongs to the peptidase S58 family.</text>
</comment>
<dbReference type="SUPFAM" id="SSF56266">
    <property type="entry name" value="DmpA/ArgJ-like"/>
    <property type="match status" value="1"/>
</dbReference>